<proteinExistence type="predicted"/>
<dbReference type="InterPro" id="IPR055170">
    <property type="entry name" value="GFO_IDH_MocA-like_dom"/>
</dbReference>
<dbReference type="InterPro" id="IPR052515">
    <property type="entry name" value="Gfo/Idh/MocA_Oxidoreductase"/>
</dbReference>
<dbReference type="InterPro" id="IPR000683">
    <property type="entry name" value="Gfo/Idh/MocA-like_OxRdtase_N"/>
</dbReference>
<dbReference type="AlphaFoldDB" id="A0A6C0PAU9"/>
<evidence type="ECO:0000259" key="2">
    <source>
        <dbReference type="Pfam" id="PF22725"/>
    </source>
</evidence>
<name>A0A6C0PAU9_9BACL</name>
<dbReference type="Pfam" id="PF01408">
    <property type="entry name" value="GFO_IDH_MocA"/>
    <property type="match status" value="1"/>
</dbReference>
<dbReference type="Gene3D" id="3.30.360.10">
    <property type="entry name" value="Dihydrodipicolinate Reductase, domain 2"/>
    <property type="match status" value="1"/>
</dbReference>
<dbReference type="GO" id="GO:0000166">
    <property type="term" value="F:nucleotide binding"/>
    <property type="evidence" value="ECO:0007669"/>
    <property type="project" value="InterPro"/>
</dbReference>
<dbReference type="SUPFAM" id="SSF51735">
    <property type="entry name" value="NAD(P)-binding Rossmann-fold domains"/>
    <property type="match status" value="1"/>
</dbReference>
<evidence type="ECO:0000313" key="3">
    <source>
        <dbReference type="EMBL" id="QHW34783.1"/>
    </source>
</evidence>
<dbReference type="Pfam" id="PF22725">
    <property type="entry name" value="GFO_IDH_MocA_C3"/>
    <property type="match status" value="1"/>
</dbReference>
<dbReference type="PANTHER" id="PTHR43249:SF1">
    <property type="entry name" value="D-GLUCOSIDE 3-DEHYDROGENASE"/>
    <property type="match status" value="1"/>
</dbReference>
<dbReference type="Gene3D" id="3.40.50.720">
    <property type="entry name" value="NAD(P)-binding Rossmann-like Domain"/>
    <property type="match status" value="1"/>
</dbReference>
<evidence type="ECO:0000313" key="4">
    <source>
        <dbReference type="Proteomes" id="UP000479114"/>
    </source>
</evidence>
<gene>
    <name evidence="3" type="ORF">GZH47_30955</name>
</gene>
<feature type="domain" description="Gfo/Idh/MocA-like oxidoreductase N-terminal" evidence="1">
    <location>
        <begin position="6"/>
        <end position="126"/>
    </location>
</feature>
<dbReference type="PANTHER" id="PTHR43249">
    <property type="entry name" value="UDP-N-ACETYL-2-AMINO-2-DEOXY-D-GLUCURONATE OXIDASE"/>
    <property type="match status" value="1"/>
</dbReference>
<dbReference type="RefSeq" id="WP_162644935.1">
    <property type="nucleotide sequence ID" value="NZ_CP048286.1"/>
</dbReference>
<sequence>MTKITKVGMLGLGSMGQKHVKNLLELPNVEVAAICGSTIDKAVAFSMEYTGGSARAYDSFDDMLDEEALDAVYICIPPFAHNGQVEKAASKGVAVFIEKPIAFDTTTAERMTAAVERAGVVSLVGYNYRFGGAVQELKRMIEDGRAGVPTLFEGRFYCNSLHSPWWSDRSRSGGQVFEQAIHIYDLALHFFGIPDRISGFTANLGHLETPGYTIEDTSVGSVRFRSGAMASICASNCAVPTEWDCTFTVICSKVTARFAHGNSAEFVFTDGETPVRQRYETHLDGHAEETRSFIAAVRGEGPEVCPIREGLLSLRLVENVMQSADDNGRQIAYVL</sequence>
<dbReference type="KEGG" id="prz:GZH47_30955"/>
<reference evidence="3 4" key="1">
    <citation type="submission" date="2020-02" db="EMBL/GenBank/DDBJ databases">
        <title>Paenibacillus sp. nov., isolated from rhizosphere soil of tomato.</title>
        <authorList>
            <person name="Weon H.-Y."/>
            <person name="Lee S.A."/>
        </authorList>
    </citation>
    <scope>NUCLEOTIDE SEQUENCE [LARGE SCALE GENOMIC DNA]</scope>
    <source>
        <strain evidence="3 4">14171R-81</strain>
    </source>
</reference>
<dbReference type="InterPro" id="IPR036291">
    <property type="entry name" value="NAD(P)-bd_dom_sf"/>
</dbReference>
<keyword evidence="4" id="KW-1185">Reference proteome</keyword>
<feature type="domain" description="GFO/IDH/MocA-like oxidoreductase" evidence="2">
    <location>
        <begin position="134"/>
        <end position="256"/>
    </location>
</feature>
<accession>A0A6C0PAU9</accession>
<dbReference type="SUPFAM" id="SSF55347">
    <property type="entry name" value="Glyceraldehyde-3-phosphate dehydrogenase-like, C-terminal domain"/>
    <property type="match status" value="1"/>
</dbReference>
<organism evidence="3 4">
    <name type="scientific">Paenibacillus rhizovicinus</name>
    <dbReference type="NCBI Taxonomy" id="2704463"/>
    <lineage>
        <taxon>Bacteria</taxon>
        <taxon>Bacillati</taxon>
        <taxon>Bacillota</taxon>
        <taxon>Bacilli</taxon>
        <taxon>Bacillales</taxon>
        <taxon>Paenibacillaceae</taxon>
        <taxon>Paenibacillus</taxon>
    </lineage>
</organism>
<evidence type="ECO:0000259" key="1">
    <source>
        <dbReference type="Pfam" id="PF01408"/>
    </source>
</evidence>
<dbReference type="Proteomes" id="UP000479114">
    <property type="component" value="Chromosome"/>
</dbReference>
<protein>
    <submittedName>
        <fullName evidence="3">Gfo/Idh/MocA family oxidoreductase</fullName>
    </submittedName>
</protein>
<dbReference type="EMBL" id="CP048286">
    <property type="protein sequence ID" value="QHW34783.1"/>
    <property type="molecule type" value="Genomic_DNA"/>
</dbReference>